<sequence>MMASTREMDSRHCRMDYRTVIVTHPLAFRCKERLKRIKYVLLSAKILARQLTMLQLGRESSKLWRDVINLCANDGQRIYDAIRYSVYLFAYIPTVWELCTLYSYINCGASSDSWCSAACF</sequence>
<comment type="caution">
    <text evidence="1">The sequence shown here is derived from an EMBL/GenBank/DDBJ whole genome shotgun (WGS) entry which is preliminary data.</text>
</comment>
<reference evidence="1" key="1">
    <citation type="submission" date="2020-06" db="EMBL/GenBank/DDBJ databases">
        <title>Draft genome of Bugula neritina, a colonial animal packing powerful symbionts and potential medicines.</title>
        <authorList>
            <person name="Rayko M."/>
        </authorList>
    </citation>
    <scope>NUCLEOTIDE SEQUENCE [LARGE SCALE GENOMIC DNA]</scope>
    <source>
        <strain evidence="1">Kwan_BN1</strain>
    </source>
</reference>
<protein>
    <submittedName>
        <fullName evidence="1">Uncharacterized protein</fullName>
    </submittedName>
</protein>
<proteinExistence type="predicted"/>
<dbReference type="AlphaFoldDB" id="A0A7J7JXP0"/>
<name>A0A7J7JXP0_BUGNE</name>
<evidence type="ECO:0000313" key="1">
    <source>
        <dbReference type="EMBL" id="KAF6030747.1"/>
    </source>
</evidence>
<dbReference type="Proteomes" id="UP000593567">
    <property type="component" value="Unassembled WGS sequence"/>
</dbReference>
<dbReference type="OrthoDB" id="6500128at2759"/>
<gene>
    <name evidence="1" type="ORF">EB796_010928</name>
</gene>
<evidence type="ECO:0000313" key="2">
    <source>
        <dbReference type="Proteomes" id="UP000593567"/>
    </source>
</evidence>
<dbReference type="EMBL" id="VXIV02001674">
    <property type="protein sequence ID" value="KAF6030747.1"/>
    <property type="molecule type" value="Genomic_DNA"/>
</dbReference>
<organism evidence="1 2">
    <name type="scientific">Bugula neritina</name>
    <name type="common">Brown bryozoan</name>
    <name type="synonym">Sertularia neritina</name>
    <dbReference type="NCBI Taxonomy" id="10212"/>
    <lineage>
        <taxon>Eukaryota</taxon>
        <taxon>Metazoa</taxon>
        <taxon>Spiralia</taxon>
        <taxon>Lophotrochozoa</taxon>
        <taxon>Bryozoa</taxon>
        <taxon>Gymnolaemata</taxon>
        <taxon>Cheilostomatida</taxon>
        <taxon>Flustrina</taxon>
        <taxon>Buguloidea</taxon>
        <taxon>Bugulidae</taxon>
        <taxon>Bugula</taxon>
    </lineage>
</organism>
<accession>A0A7J7JXP0</accession>
<keyword evidence="2" id="KW-1185">Reference proteome</keyword>